<reference evidence="1 2" key="1">
    <citation type="journal article" date="2019" name="Sci. Rep.">
        <title>A high-quality genome of Eragrostis curvula grass provides insights into Poaceae evolution and supports new strategies to enhance forage quality.</title>
        <authorList>
            <person name="Carballo J."/>
            <person name="Santos B.A.C.M."/>
            <person name="Zappacosta D."/>
            <person name="Garbus I."/>
            <person name="Selva J.P."/>
            <person name="Gallo C.A."/>
            <person name="Diaz A."/>
            <person name="Albertini E."/>
            <person name="Caccamo M."/>
            <person name="Echenique V."/>
        </authorList>
    </citation>
    <scope>NUCLEOTIDE SEQUENCE [LARGE SCALE GENOMIC DNA]</scope>
    <source>
        <strain evidence="2">cv. Victoria</strain>
        <tissue evidence="1">Leaf</tissue>
    </source>
</reference>
<dbReference type="Gramene" id="TVU25164">
    <property type="protein sequence ID" value="TVU25164"/>
    <property type="gene ID" value="EJB05_27649"/>
</dbReference>
<accession>A0A5J9UP21</accession>
<protein>
    <submittedName>
        <fullName evidence="1">Uncharacterized protein</fullName>
    </submittedName>
</protein>
<name>A0A5J9UP21_9POAL</name>
<dbReference type="Proteomes" id="UP000324897">
    <property type="component" value="Chromosome 2"/>
</dbReference>
<keyword evidence="2" id="KW-1185">Reference proteome</keyword>
<dbReference type="AlphaFoldDB" id="A0A5J9UP21"/>
<feature type="non-terminal residue" evidence="1">
    <location>
        <position position="1"/>
    </location>
</feature>
<dbReference type="EMBL" id="RWGY01000013">
    <property type="protein sequence ID" value="TVU25164.1"/>
    <property type="molecule type" value="Genomic_DNA"/>
</dbReference>
<evidence type="ECO:0000313" key="1">
    <source>
        <dbReference type="EMBL" id="TVU25164.1"/>
    </source>
</evidence>
<evidence type="ECO:0000313" key="2">
    <source>
        <dbReference type="Proteomes" id="UP000324897"/>
    </source>
</evidence>
<comment type="caution">
    <text evidence="1">The sequence shown here is derived from an EMBL/GenBank/DDBJ whole genome shotgun (WGS) entry which is preliminary data.</text>
</comment>
<organism evidence="1 2">
    <name type="scientific">Eragrostis curvula</name>
    <name type="common">weeping love grass</name>
    <dbReference type="NCBI Taxonomy" id="38414"/>
    <lineage>
        <taxon>Eukaryota</taxon>
        <taxon>Viridiplantae</taxon>
        <taxon>Streptophyta</taxon>
        <taxon>Embryophyta</taxon>
        <taxon>Tracheophyta</taxon>
        <taxon>Spermatophyta</taxon>
        <taxon>Magnoliopsida</taxon>
        <taxon>Liliopsida</taxon>
        <taxon>Poales</taxon>
        <taxon>Poaceae</taxon>
        <taxon>PACMAD clade</taxon>
        <taxon>Chloridoideae</taxon>
        <taxon>Eragrostideae</taxon>
        <taxon>Eragrostidinae</taxon>
        <taxon>Eragrostis</taxon>
    </lineage>
</organism>
<dbReference type="OrthoDB" id="653393at2759"/>
<gene>
    <name evidence="1" type="ORF">EJB05_27649</name>
</gene>
<proteinExistence type="predicted"/>
<sequence length="234" mass="26837">MSHVNAEYLHELQELQPMTPKRAALDANELHTSLRWSPFEIGGGGEDAERRKVLDKIRDAFSSLCTFKRLFSCWPCGQVDQVCEEQALWHLRQFHDRFLAVPLVLPHFTAEVHCIIYLLCKIFNAWNNEKDHGVNTFPSTDIASEVISTIFETLHDSHMSLHPDSETLEHRGICTSRNLDFVCRVEDEQSLLRSTKRDMGLARQSGYLGDLAPSILPQEPPTPNPFLRVRLQYP</sequence>